<keyword evidence="2" id="KW-1185">Reference proteome</keyword>
<evidence type="ECO:0000313" key="1">
    <source>
        <dbReference type="EMBL" id="CAB0014832.1"/>
    </source>
</evidence>
<protein>
    <submittedName>
        <fullName evidence="1">Uncharacterized protein</fullName>
    </submittedName>
</protein>
<reference evidence="1 2" key="1">
    <citation type="submission" date="2020-02" db="EMBL/GenBank/DDBJ databases">
        <authorList>
            <person name="Ferguson B K."/>
        </authorList>
    </citation>
    <scope>NUCLEOTIDE SEQUENCE [LARGE SCALE GENOMIC DNA]</scope>
</reference>
<dbReference type="EMBL" id="CADCXU010028222">
    <property type="protein sequence ID" value="CAB0014832.1"/>
    <property type="molecule type" value="Genomic_DNA"/>
</dbReference>
<sequence length="81" mass="9250">MKAGTKLQGHFSEWWRPELRIILLNTLSRVGFNSRDRRVSEKVQVPPNISRCLPSSKGVGVSIPWSPSTDLWLPSFIYHST</sequence>
<organism evidence="1 2">
    <name type="scientific">Nesidiocoris tenuis</name>
    <dbReference type="NCBI Taxonomy" id="355587"/>
    <lineage>
        <taxon>Eukaryota</taxon>
        <taxon>Metazoa</taxon>
        <taxon>Ecdysozoa</taxon>
        <taxon>Arthropoda</taxon>
        <taxon>Hexapoda</taxon>
        <taxon>Insecta</taxon>
        <taxon>Pterygota</taxon>
        <taxon>Neoptera</taxon>
        <taxon>Paraneoptera</taxon>
        <taxon>Hemiptera</taxon>
        <taxon>Heteroptera</taxon>
        <taxon>Panheteroptera</taxon>
        <taxon>Cimicomorpha</taxon>
        <taxon>Miridae</taxon>
        <taxon>Dicyphina</taxon>
        <taxon>Nesidiocoris</taxon>
    </lineage>
</organism>
<name>A0A6H5HD38_9HEMI</name>
<dbReference type="Proteomes" id="UP000479000">
    <property type="component" value="Unassembled WGS sequence"/>
</dbReference>
<dbReference type="AlphaFoldDB" id="A0A6H5HD38"/>
<evidence type="ECO:0000313" key="2">
    <source>
        <dbReference type="Proteomes" id="UP000479000"/>
    </source>
</evidence>
<gene>
    <name evidence="1" type="ORF">NTEN_LOCUS19239</name>
</gene>
<proteinExistence type="predicted"/>
<accession>A0A6H5HD38</accession>